<evidence type="ECO:0000256" key="5">
    <source>
        <dbReference type="ARBA" id="ARBA00022989"/>
    </source>
</evidence>
<evidence type="ECO:0000313" key="10">
    <source>
        <dbReference type="EMBL" id="NOK35861.1"/>
    </source>
</evidence>
<feature type="region of interest" description="Disordered" evidence="8">
    <location>
        <begin position="1"/>
        <end position="35"/>
    </location>
</feature>
<feature type="transmembrane region" description="Helical" evidence="9">
    <location>
        <begin position="336"/>
        <end position="352"/>
    </location>
</feature>
<reference evidence="10 11" key="1">
    <citation type="submission" date="2020-05" db="EMBL/GenBank/DDBJ databases">
        <authorList>
            <person name="Whitworth D."/>
        </authorList>
    </citation>
    <scope>NUCLEOTIDE SEQUENCE [LARGE SCALE GENOMIC DNA]</scope>
    <source>
        <strain evidence="10 11">AB043B</strain>
    </source>
</reference>
<feature type="transmembrane region" description="Helical" evidence="9">
    <location>
        <begin position="46"/>
        <end position="64"/>
    </location>
</feature>
<keyword evidence="3" id="KW-0808">Transferase</keyword>
<evidence type="ECO:0000256" key="8">
    <source>
        <dbReference type="SAM" id="MobiDB-lite"/>
    </source>
</evidence>
<dbReference type="InterPro" id="IPR018584">
    <property type="entry name" value="GT87"/>
</dbReference>
<evidence type="ECO:0000256" key="9">
    <source>
        <dbReference type="SAM" id="Phobius"/>
    </source>
</evidence>
<feature type="transmembrane region" description="Helical" evidence="9">
    <location>
        <begin position="358"/>
        <end position="385"/>
    </location>
</feature>
<feature type="transmembrane region" description="Helical" evidence="9">
    <location>
        <begin position="397"/>
        <end position="421"/>
    </location>
</feature>
<dbReference type="Proteomes" id="UP000563426">
    <property type="component" value="Unassembled WGS sequence"/>
</dbReference>
<feature type="transmembrane region" description="Helical" evidence="9">
    <location>
        <begin position="114"/>
        <end position="133"/>
    </location>
</feature>
<dbReference type="GO" id="GO:0016758">
    <property type="term" value="F:hexosyltransferase activity"/>
    <property type="evidence" value="ECO:0007669"/>
    <property type="project" value="InterPro"/>
</dbReference>
<feature type="transmembrane region" description="Helical" evidence="9">
    <location>
        <begin position="191"/>
        <end position="216"/>
    </location>
</feature>
<dbReference type="GO" id="GO:0005886">
    <property type="term" value="C:plasma membrane"/>
    <property type="evidence" value="ECO:0007669"/>
    <property type="project" value="UniProtKB-SubCell"/>
</dbReference>
<feature type="transmembrane region" description="Helical" evidence="9">
    <location>
        <begin position="307"/>
        <end position="324"/>
    </location>
</feature>
<evidence type="ECO:0000256" key="1">
    <source>
        <dbReference type="ARBA" id="ARBA00004651"/>
    </source>
</evidence>
<name>A0A7Y4KL81_9BACT</name>
<gene>
    <name evidence="10" type="ORF">HMI49_21920</name>
</gene>
<accession>A0A7Y4KL81</accession>
<dbReference type="EMBL" id="JABFJV010000133">
    <property type="protein sequence ID" value="NOK35861.1"/>
    <property type="molecule type" value="Genomic_DNA"/>
</dbReference>
<evidence type="ECO:0000256" key="2">
    <source>
        <dbReference type="ARBA" id="ARBA00022475"/>
    </source>
</evidence>
<evidence type="ECO:0000256" key="4">
    <source>
        <dbReference type="ARBA" id="ARBA00022692"/>
    </source>
</evidence>
<proteinExistence type="inferred from homology"/>
<keyword evidence="11" id="KW-1185">Reference proteome</keyword>
<sequence length="448" mass="48765">MRQAGARAGEGPDAFPGDSARPGRAECRPVSDSNPSASFRLAPRHWLALAVSVLPLVLYAVFSLREGDLPLYFRTARAFLDGATPNRDFRFEYPPYALLWFVPAAWAGGDLRGFILAFGLQLTLFDAFIKWLLLSEGVRRWGTSWRAWAPLAAYFVVSWIQSVHYLKRYDAIPAALALAAVVALMRRREGWAGVALAVGTVTKLYPVVLVPLALAVCWRRGAKPTRALLMGLAAGVLPLVPLSLVWPWWQFASFHVERGLQVEAFSAGLLWAAHQLGFAQVEWVLAPASYELHGATAARVLAITRQLWVAGSLLAAALSVRAAWRRPPVHIEDLARLALVPLVAFVILNPVLSPQYLIWLTGAAALALLSGRVGPSVVLLVAAAITRGLFIGGSFRGFLPLATLLLLVRNAMVLYAGLVWARETWRWGSSGISEHPEAKDAPAPTPQA</sequence>
<evidence type="ECO:0000313" key="11">
    <source>
        <dbReference type="Proteomes" id="UP000563426"/>
    </source>
</evidence>
<keyword evidence="2" id="KW-1003">Cell membrane</keyword>
<evidence type="ECO:0000256" key="3">
    <source>
        <dbReference type="ARBA" id="ARBA00022679"/>
    </source>
</evidence>
<keyword evidence="5 9" id="KW-1133">Transmembrane helix</keyword>
<keyword evidence="6 9" id="KW-0472">Membrane</keyword>
<comment type="caution">
    <text evidence="10">The sequence shown here is derived from an EMBL/GenBank/DDBJ whole genome shotgun (WGS) entry which is preliminary data.</text>
</comment>
<protein>
    <submittedName>
        <fullName evidence="10">DUF2029 domain-containing protein</fullName>
    </submittedName>
</protein>
<organism evidence="10 11">
    <name type="scientific">Corallococcus exercitus</name>
    <dbReference type="NCBI Taxonomy" id="2316736"/>
    <lineage>
        <taxon>Bacteria</taxon>
        <taxon>Pseudomonadati</taxon>
        <taxon>Myxococcota</taxon>
        <taxon>Myxococcia</taxon>
        <taxon>Myxococcales</taxon>
        <taxon>Cystobacterineae</taxon>
        <taxon>Myxococcaceae</taxon>
        <taxon>Corallococcus</taxon>
    </lineage>
</organism>
<feature type="transmembrane region" description="Helical" evidence="9">
    <location>
        <begin position="228"/>
        <end position="249"/>
    </location>
</feature>
<evidence type="ECO:0000256" key="7">
    <source>
        <dbReference type="ARBA" id="ARBA00024033"/>
    </source>
</evidence>
<dbReference type="Pfam" id="PF09594">
    <property type="entry name" value="GT87"/>
    <property type="match status" value="1"/>
</dbReference>
<comment type="similarity">
    <text evidence="7">Belongs to the glycosyltransferase 87 family.</text>
</comment>
<feature type="transmembrane region" description="Helical" evidence="9">
    <location>
        <begin position="145"/>
        <end position="162"/>
    </location>
</feature>
<dbReference type="AlphaFoldDB" id="A0A7Y4KL81"/>
<evidence type="ECO:0000256" key="6">
    <source>
        <dbReference type="ARBA" id="ARBA00023136"/>
    </source>
</evidence>
<comment type="subcellular location">
    <subcellularLocation>
        <location evidence="1">Cell membrane</location>
        <topology evidence="1">Multi-pass membrane protein</topology>
    </subcellularLocation>
</comment>
<keyword evidence="4 9" id="KW-0812">Transmembrane</keyword>